<dbReference type="GO" id="GO:0022857">
    <property type="term" value="F:transmembrane transporter activity"/>
    <property type="evidence" value="ECO:0007669"/>
    <property type="project" value="InterPro"/>
</dbReference>
<accession>A0A0N9UY54</accession>
<feature type="transmembrane region" description="Helical" evidence="6">
    <location>
        <begin position="244"/>
        <end position="265"/>
    </location>
</feature>
<evidence type="ECO:0000256" key="6">
    <source>
        <dbReference type="SAM" id="Phobius"/>
    </source>
</evidence>
<evidence type="ECO:0000256" key="4">
    <source>
        <dbReference type="ARBA" id="ARBA00022989"/>
    </source>
</evidence>
<dbReference type="Pfam" id="PF07690">
    <property type="entry name" value="MFS_1"/>
    <property type="match status" value="1"/>
</dbReference>
<keyword evidence="2" id="KW-0813">Transport</keyword>
<evidence type="ECO:0000259" key="7">
    <source>
        <dbReference type="PROSITE" id="PS50850"/>
    </source>
</evidence>
<keyword evidence="5 6" id="KW-0472">Membrane</keyword>
<dbReference type="InterPro" id="IPR036259">
    <property type="entry name" value="MFS_trans_sf"/>
</dbReference>
<feature type="transmembrane region" description="Helical" evidence="6">
    <location>
        <begin position="59"/>
        <end position="83"/>
    </location>
</feature>
<protein>
    <submittedName>
        <fullName evidence="8">MFS transporter</fullName>
    </submittedName>
</protein>
<feature type="domain" description="Major facilitator superfamily (MFS) profile" evidence="7">
    <location>
        <begin position="21"/>
        <end position="431"/>
    </location>
</feature>
<feature type="transmembrane region" description="Helical" evidence="6">
    <location>
        <begin position="277"/>
        <end position="300"/>
    </location>
</feature>
<evidence type="ECO:0000256" key="5">
    <source>
        <dbReference type="ARBA" id="ARBA00023136"/>
    </source>
</evidence>
<proteinExistence type="predicted"/>
<comment type="subcellular location">
    <subcellularLocation>
        <location evidence="1">Membrane</location>
        <topology evidence="1">Multi-pass membrane protein</topology>
    </subcellularLocation>
</comment>
<name>A0A0N9UY54_SPHMC</name>
<organism evidence="8 9">
    <name type="scientific">Sphingopyxis macrogoltabida</name>
    <name type="common">Sphingomonas macrogoltabidus</name>
    <dbReference type="NCBI Taxonomy" id="33050"/>
    <lineage>
        <taxon>Bacteria</taxon>
        <taxon>Pseudomonadati</taxon>
        <taxon>Pseudomonadota</taxon>
        <taxon>Alphaproteobacteria</taxon>
        <taxon>Sphingomonadales</taxon>
        <taxon>Sphingomonadaceae</taxon>
        <taxon>Sphingopyxis</taxon>
    </lineage>
</organism>
<feature type="transmembrane region" description="Helical" evidence="6">
    <location>
        <begin position="371"/>
        <end position="392"/>
    </location>
</feature>
<dbReference type="GO" id="GO:0016020">
    <property type="term" value="C:membrane"/>
    <property type="evidence" value="ECO:0007669"/>
    <property type="project" value="UniProtKB-SubCell"/>
</dbReference>
<dbReference type="EMBL" id="CP012700">
    <property type="protein sequence ID" value="ALH81140.1"/>
    <property type="molecule type" value="Genomic_DNA"/>
</dbReference>
<dbReference type="InterPro" id="IPR020846">
    <property type="entry name" value="MFS_dom"/>
</dbReference>
<dbReference type="InterPro" id="IPR044770">
    <property type="entry name" value="MFS_spinster-like"/>
</dbReference>
<dbReference type="PROSITE" id="PS50850">
    <property type="entry name" value="MFS"/>
    <property type="match status" value="1"/>
</dbReference>
<dbReference type="PANTHER" id="PTHR23505:SF79">
    <property type="entry name" value="PROTEIN SPINSTER"/>
    <property type="match status" value="1"/>
</dbReference>
<keyword evidence="4 6" id="KW-1133">Transmembrane helix</keyword>
<evidence type="ECO:0000256" key="1">
    <source>
        <dbReference type="ARBA" id="ARBA00004141"/>
    </source>
</evidence>
<dbReference type="Gene3D" id="1.20.1250.20">
    <property type="entry name" value="MFS general substrate transporter like domains"/>
    <property type="match status" value="1"/>
</dbReference>
<dbReference type="KEGG" id="smag:AN936_12410"/>
<feature type="transmembrane region" description="Helical" evidence="6">
    <location>
        <begin position="312"/>
        <end position="332"/>
    </location>
</feature>
<feature type="transmembrane region" description="Helical" evidence="6">
    <location>
        <begin position="338"/>
        <end position="364"/>
    </location>
</feature>
<feature type="transmembrane region" description="Helical" evidence="6">
    <location>
        <begin position="121"/>
        <end position="142"/>
    </location>
</feature>
<dbReference type="InterPro" id="IPR011701">
    <property type="entry name" value="MFS"/>
</dbReference>
<feature type="transmembrane region" description="Helical" evidence="6">
    <location>
        <begin position="192"/>
        <end position="211"/>
    </location>
</feature>
<dbReference type="AlphaFoldDB" id="A0A0N9UY54"/>
<feature type="transmembrane region" description="Helical" evidence="6">
    <location>
        <begin position="149"/>
        <end position="172"/>
    </location>
</feature>
<evidence type="ECO:0000313" key="9">
    <source>
        <dbReference type="Proteomes" id="UP000058074"/>
    </source>
</evidence>
<sequence length="441" mass="44988">MMASVAEPLAARATRLTAPATLVPLLLLALVTTMGFTALGSFGTIQESAKAELGLGDDALALIQGLGAAVPMVLFSVPIGILVDRRNRVRLTIGLALLWTLGTLLTAFAPSAGLLTAARMLVGIGSTGSLTAALSLCADFCAPEQRGRAMLIVNLGKALGVALGFALTGWLFGLLSDAAGPSWLAGLAPWRSAHVVLAAISALCLLPLLLLREPARREVEAGPDAPFRIVAAELWARRAFLGPLFAGQVAVVMADVAATVWVAPVLSRDFGLQPQEFAGWVGALMFGTGVAGAVLGGISADMGQRSRRSGGLLLGAVIAAGLGVPAALFPLMPDVMSFAVALGVLSTCGAVTGLVVSVALTVFIPNELRGLCIGAFIAIAGLIGFGLAPWFVTQVSGLMGGEAMLAEALALVGVTVSALSFFAFLLAMRRAPASIFAEPIR</sequence>
<dbReference type="PANTHER" id="PTHR23505">
    <property type="entry name" value="SPINSTER"/>
    <property type="match status" value="1"/>
</dbReference>
<gene>
    <name evidence="8" type="ORF">AN936_12410</name>
</gene>
<evidence type="ECO:0000313" key="8">
    <source>
        <dbReference type="EMBL" id="ALH81140.1"/>
    </source>
</evidence>
<evidence type="ECO:0000256" key="3">
    <source>
        <dbReference type="ARBA" id="ARBA00022692"/>
    </source>
</evidence>
<feature type="transmembrane region" description="Helical" evidence="6">
    <location>
        <begin position="95"/>
        <end position="115"/>
    </location>
</feature>
<keyword evidence="3 6" id="KW-0812">Transmembrane</keyword>
<dbReference type="SUPFAM" id="SSF103473">
    <property type="entry name" value="MFS general substrate transporter"/>
    <property type="match status" value="1"/>
</dbReference>
<dbReference type="Proteomes" id="UP000058074">
    <property type="component" value="Chromosome"/>
</dbReference>
<evidence type="ECO:0000256" key="2">
    <source>
        <dbReference type="ARBA" id="ARBA00022448"/>
    </source>
</evidence>
<feature type="transmembrane region" description="Helical" evidence="6">
    <location>
        <begin position="404"/>
        <end position="427"/>
    </location>
</feature>
<dbReference type="PATRIC" id="fig|33050.5.peg.2564"/>
<reference evidence="8 9" key="1">
    <citation type="journal article" date="2015" name="Genome Announc.">
        <title>Complete Genome Sequence of Polypropylene Glycol- and Polyethylene Glycol-Degrading Sphingopyxis macrogoltabida Strain EY-1.</title>
        <authorList>
            <person name="Ohtsubo Y."/>
            <person name="Nagata Y."/>
            <person name="Numata M."/>
            <person name="Tsuchikane K."/>
            <person name="Hosoyama A."/>
            <person name="Yamazoe A."/>
            <person name="Tsuda M."/>
            <person name="Fujita N."/>
            <person name="Kawai F."/>
        </authorList>
    </citation>
    <scope>NUCLEOTIDE SEQUENCE [LARGE SCALE GENOMIC DNA]</scope>
    <source>
        <strain evidence="8 9">EY-1</strain>
    </source>
</reference>